<dbReference type="SUPFAM" id="SSF57667">
    <property type="entry name" value="beta-beta-alpha zinc fingers"/>
    <property type="match status" value="1"/>
</dbReference>
<comment type="caution">
    <text evidence="7">The sequence shown here is derived from an EMBL/GenBank/DDBJ whole genome shotgun (WGS) entry which is preliminary data.</text>
</comment>
<feature type="transmembrane region" description="Helical" evidence="5">
    <location>
        <begin position="17"/>
        <end position="42"/>
    </location>
</feature>
<dbReference type="PANTHER" id="PTHR45762:SF3">
    <property type="entry name" value="ZINC-FINGER PROTEIN AT 72D, ISOFORM B"/>
    <property type="match status" value="1"/>
</dbReference>
<feature type="domain" description="U1-type" evidence="6">
    <location>
        <begin position="125"/>
        <end position="159"/>
    </location>
</feature>
<dbReference type="AlphaFoldDB" id="A0AAV6U1Y4"/>
<proteinExistence type="predicted"/>
<keyword evidence="8" id="KW-1185">Reference proteome</keyword>
<dbReference type="InterPro" id="IPR036236">
    <property type="entry name" value="Znf_C2H2_sf"/>
</dbReference>
<evidence type="ECO:0000313" key="7">
    <source>
        <dbReference type="EMBL" id="KAG8178094.1"/>
    </source>
</evidence>
<evidence type="ECO:0000313" key="8">
    <source>
        <dbReference type="Proteomes" id="UP000827092"/>
    </source>
</evidence>
<name>A0AAV6U1Y4_9ARAC</name>
<feature type="region of interest" description="Disordered" evidence="4">
    <location>
        <begin position="70"/>
        <end position="116"/>
    </location>
</feature>
<keyword evidence="3" id="KW-0862">Zinc</keyword>
<dbReference type="InterPro" id="IPR003604">
    <property type="entry name" value="Matrin/U1-like-C_Znf_C2H2"/>
</dbReference>
<keyword evidence="1" id="KW-0479">Metal-binding</keyword>
<evidence type="ECO:0000256" key="1">
    <source>
        <dbReference type="ARBA" id="ARBA00022723"/>
    </source>
</evidence>
<dbReference type="InterPro" id="IPR022755">
    <property type="entry name" value="Znf_C2H2_jaz"/>
</dbReference>
<dbReference type="GO" id="GO:0071011">
    <property type="term" value="C:precatalytic spliceosome"/>
    <property type="evidence" value="ECO:0007669"/>
    <property type="project" value="TreeGrafter"/>
</dbReference>
<feature type="compositionally biased region" description="Low complexity" evidence="4">
    <location>
        <begin position="294"/>
        <end position="306"/>
    </location>
</feature>
<feature type="compositionally biased region" description="Basic and acidic residues" evidence="4">
    <location>
        <begin position="356"/>
        <end position="474"/>
    </location>
</feature>
<evidence type="ECO:0000256" key="2">
    <source>
        <dbReference type="ARBA" id="ARBA00022771"/>
    </source>
</evidence>
<feature type="region of interest" description="Disordered" evidence="4">
    <location>
        <begin position="277"/>
        <end position="480"/>
    </location>
</feature>
<sequence length="753" mass="86754">MSTNQPSNKKNINKQPFYVSFSVFIFATLCFRCLFSFLFLILKKEKMSNKKPESYSSLLSLDNEIVQKKCKPTAKNANSTNKSDANKNSRRSRSRSKSPKNKKAKTASKGEMQEPVNWDIPDRTFGDLYCTPCDSHMNSDQMWVAHIQGKRHLKNVKKGETVDGPKYEYIDEDPIMMDLLNKDTRPIVGLQHLVEIQRLEQRPTYQCFLCSANLPTPEQLLDHIAGAKHRLAYLKEHDPTRHDLIHKSNLKKGHVEPVLEECIASFESQFGRGKMVVKREKEDYKSPPRRYKSDYSNSRPSSSRSLDNFDDPIRHRGNSDRDRPYRMADPSRSDEFDRFGYGNRGPDSPPRHNIRDRRQFEEDKYSSPRYPPYEEDRYGRGMDARPDIPRPPYYEKYDGPRPLHIHKYDGPRHVDKYDGPRPLHVDKYDDPRPLHVDKYDGPRPLHVEKYDGPRPLHVEKYDGPRPLHVDKYEKSPPAANKYETLRPPIAAKMYERSMIEEEKMRQMRSLKEDNFGDLREILQQKKKPPLDPTPIVTAHSAVDTFGNIPEATLQIIEAMSTTVFLQVAYFKLNRIKIESDLEMRLLDKVSSKCTDMSMEIKTKQLPKNLQEQFKETIIAESLGIPAEYTKDYQQLLDMVGQVKAESKATAPEKNSQQPKYKLDPMYNAASYGAADTANISAPVASRSAHSWQQVETPQSSAYYTSPQIPGLTLTADNPTTPTQSSPFDPFAALSRHTKDLFGSAQNKNNSYRY</sequence>
<feature type="compositionally biased region" description="Polar residues" evidence="4">
    <location>
        <begin position="714"/>
        <end position="726"/>
    </location>
</feature>
<dbReference type="GO" id="GO:0003727">
    <property type="term" value="F:single-stranded RNA binding"/>
    <property type="evidence" value="ECO:0007669"/>
    <property type="project" value="TreeGrafter"/>
</dbReference>
<feature type="compositionally biased region" description="Basic and acidic residues" evidence="4">
    <location>
        <begin position="277"/>
        <end position="286"/>
    </location>
</feature>
<reference evidence="7 8" key="1">
    <citation type="journal article" date="2022" name="Nat. Ecol. Evol.">
        <title>A masculinizing supergene underlies an exaggerated male reproductive morph in a spider.</title>
        <authorList>
            <person name="Hendrickx F."/>
            <person name="De Corte Z."/>
            <person name="Sonet G."/>
            <person name="Van Belleghem S.M."/>
            <person name="Kostlbacher S."/>
            <person name="Vangestel C."/>
        </authorList>
    </citation>
    <scope>NUCLEOTIDE SEQUENCE [LARGE SCALE GENOMIC DNA]</scope>
    <source>
        <strain evidence="7">W744_W776</strain>
    </source>
</reference>
<keyword evidence="2" id="KW-0863">Zinc-finger</keyword>
<gene>
    <name evidence="7" type="ORF">JTE90_017443</name>
</gene>
<feature type="domain" description="U1-type" evidence="6">
    <location>
        <begin position="202"/>
        <end position="236"/>
    </location>
</feature>
<evidence type="ECO:0000259" key="6">
    <source>
        <dbReference type="SMART" id="SM00451"/>
    </source>
</evidence>
<dbReference type="EMBL" id="JAFNEN010000717">
    <property type="protein sequence ID" value="KAG8178094.1"/>
    <property type="molecule type" value="Genomic_DNA"/>
</dbReference>
<feature type="compositionally biased region" description="Basic residues" evidence="4">
    <location>
        <begin position="88"/>
        <end position="106"/>
    </location>
</feature>
<keyword evidence="5" id="KW-1133">Transmembrane helix</keyword>
<dbReference type="GO" id="GO:0008270">
    <property type="term" value="F:zinc ion binding"/>
    <property type="evidence" value="ECO:0007669"/>
    <property type="project" value="UniProtKB-KW"/>
</dbReference>
<keyword evidence="5" id="KW-0812">Transmembrane</keyword>
<accession>A0AAV6U1Y4</accession>
<protein>
    <recommendedName>
        <fullName evidence="6">U1-type domain-containing protein</fullName>
    </recommendedName>
</protein>
<dbReference type="SMART" id="SM00451">
    <property type="entry name" value="ZnF_U1"/>
    <property type="match status" value="2"/>
</dbReference>
<dbReference type="GO" id="GO:0003725">
    <property type="term" value="F:double-stranded RNA binding"/>
    <property type="evidence" value="ECO:0007669"/>
    <property type="project" value="TreeGrafter"/>
</dbReference>
<dbReference type="PANTHER" id="PTHR45762">
    <property type="entry name" value="ZINC FINGER RNA-BINDING PROTEIN"/>
    <property type="match status" value="1"/>
</dbReference>
<organism evidence="7 8">
    <name type="scientific">Oedothorax gibbosus</name>
    <dbReference type="NCBI Taxonomy" id="931172"/>
    <lineage>
        <taxon>Eukaryota</taxon>
        <taxon>Metazoa</taxon>
        <taxon>Ecdysozoa</taxon>
        <taxon>Arthropoda</taxon>
        <taxon>Chelicerata</taxon>
        <taxon>Arachnida</taxon>
        <taxon>Araneae</taxon>
        <taxon>Araneomorphae</taxon>
        <taxon>Entelegynae</taxon>
        <taxon>Araneoidea</taxon>
        <taxon>Linyphiidae</taxon>
        <taxon>Erigoninae</taxon>
        <taxon>Oedothorax</taxon>
    </lineage>
</organism>
<feature type="region of interest" description="Disordered" evidence="4">
    <location>
        <begin position="698"/>
        <end position="730"/>
    </location>
</feature>
<evidence type="ECO:0000256" key="3">
    <source>
        <dbReference type="ARBA" id="ARBA00022833"/>
    </source>
</evidence>
<feature type="compositionally biased region" description="Polar residues" evidence="4">
    <location>
        <begin position="698"/>
        <end position="707"/>
    </location>
</feature>
<dbReference type="Gene3D" id="3.30.160.60">
    <property type="entry name" value="Classic Zinc Finger"/>
    <property type="match status" value="1"/>
</dbReference>
<dbReference type="Pfam" id="PF12171">
    <property type="entry name" value="zf-C2H2_jaz"/>
    <property type="match status" value="1"/>
</dbReference>
<keyword evidence="5" id="KW-0472">Membrane</keyword>
<feature type="compositionally biased region" description="Basic and acidic residues" evidence="4">
    <location>
        <begin position="311"/>
        <end position="338"/>
    </location>
</feature>
<evidence type="ECO:0000256" key="4">
    <source>
        <dbReference type="SAM" id="MobiDB-lite"/>
    </source>
</evidence>
<dbReference type="Proteomes" id="UP000827092">
    <property type="component" value="Unassembled WGS sequence"/>
</dbReference>
<evidence type="ECO:0000256" key="5">
    <source>
        <dbReference type="SAM" id="Phobius"/>
    </source>
</evidence>